<dbReference type="InterPro" id="IPR036465">
    <property type="entry name" value="vWFA_dom_sf"/>
</dbReference>
<feature type="domain" description="Hemicentin-1-like von Willebrand factor A" evidence="4">
    <location>
        <begin position="346"/>
        <end position="517"/>
    </location>
</feature>
<dbReference type="InterPro" id="IPR056861">
    <property type="entry name" value="HMCN1-like_VWA"/>
</dbReference>
<dbReference type="Proteomes" id="UP000683360">
    <property type="component" value="Unassembled WGS sequence"/>
</dbReference>
<feature type="domain" description="VWA7 N-terminal" evidence="5">
    <location>
        <begin position="108"/>
        <end position="317"/>
    </location>
</feature>
<protein>
    <recommendedName>
        <fullName evidence="8">VWFA domain-containing protein</fullName>
    </recommendedName>
</protein>
<evidence type="ECO:0000313" key="7">
    <source>
        <dbReference type="Proteomes" id="UP000683360"/>
    </source>
</evidence>
<dbReference type="Gene3D" id="3.40.50.410">
    <property type="entry name" value="von Willebrand factor, type A domain"/>
    <property type="match status" value="1"/>
</dbReference>
<evidence type="ECO:0008006" key="8">
    <source>
        <dbReference type="Google" id="ProtNLM"/>
    </source>
</evidence>
<evidence type="ECO:0000256" key="2">
    <source>
        <dbReference type="ARBA" id="ARBA00022525"/>
    </source>
</evidence>
<dbReference type="InterPro" id="IPR052577">
    <property type="entry name" value="VWA7"/>
</dbReference>
<comment type="subcellular location">
    <subcellularLocation>
        <location evidence="1">Secreted</location>
    </subcellularLocation>
</comment>
<sequence>MFFKFLNRLVLNQLNNKSQVCDIVQTYNSEAINVLHSHASVVNMKRIVPILIVIPILTSAFYTRHSPDTRTNTHETITEVGTLQALSSYIWKNKLKKIGSEISAVEVFYEKDATSKIEMGKSINAIIQAIADTQVEKKDTAYVHCHADQILLAHQHVISCKDKLSQLKNDVVELRKQLGECLYTVQSFYSNTNWVEMYSGVPYTDFGIKGKRLMAVALPEEDTCKDVENINSSCEQNIIVLNKLASGYHHGRGNIKPTRPLGATTGKCSHGGPYDDSRKMVAKCGINKETYSDYLSPHHLLHYQAYKSAVAATKEFLLMEDTGILSLLGSKTFDELFHIKTRKDLSLAFVIDYSGSMGAEIATVKERIIQHVTATIGSDNEPADYVLSLFNDPVTMNRAFVFRDGYKMIKKIDSIIVGGGDDCPEFAADGILRAIKLSRNFSTLFVFTDADAKDKDKQQEAANAARAKTIPITTFPTGTCSRRRRSVHNTYVNRRDTSSFFQRLAKATGGIVYRTTKEKN</sequence>
<evidence type="ECO:0000259" key="4">
    <source>
        <dbReference type="Pfam" id="PF25106"/>
    </source>
</evidence>
<evidence type="ECO:0000256" key="1">
    <source>
        <dbReference type="ARBA" id="ARBA00004613"/>
    </source>
</evidence>
<gene>
    <name evidence="6" type="ORF">MEDL_62110</name>
</gene>
<keyword evidence="3" id="KW-0732">Signal</keyword>
<proteinExistence type="predicted"/>
<dbReference type="Pfam" id="PF25106">
    <property type="entry name" value="VWA_4"/>
    <property type="match status" value="1"/>
</dbReference>
<evidence type="ECO:0000259" key="5">
    <source>
        <dbReference type="Pfam" id="PF25107"/>
    </source>
</evidence>
<comment type="caution">
    <text evidence="6">The sequence shown here is derived from an EMBL/GenBank/DDBJ whole genome shotgun (WGS) entry which is preliminary data.</text>
</comment>
<evidence type="ECO:0000313" key="6">
    <source>
        <dbReference type="EMBL" id="CAG2250356.1"/>
    </source>
</evidence>
<dbReference type="PANTHER" id="PTHR14905:SF21">
    <property type="entry name" value="VWFA DOMAIN-CONTAINING PROTEIN"/>
    <property type="match status" value="1"/>
</dbReference>
<dbReference type="Pfam" id="PF25107">
    <property type="entry name" value="VWA7_N"/>
    <property type="match status" value="1"/>
</dbReference>
<dbReference type="EMBL" id="CAJPWZ010003049">
    <property type="protein sequence ID" value="CAG2250356.1"/>
    <property type="molecule type" value="Genomic_DNA"/>
</dbReference>
<dbReference type="SUPFAM" id="SSF53300">
    <property type="entry name" value="vWA-like"/>
    <property type="match status" value="1"/>
</dbReference>
<accession>A0A8S3V6S0</accession>
<keyword evidence="7" id="KW-1185">Reference proteome</keyword>
<dbReference type="InterPro" id="IPR056862">
    <property type="entry name" value="VWA7_N"/>
</dbReference>
<dbReference type="PANTHER" id="PTHR14905">
    <property type="entry name" value="NG37"/>
    <property type="match status" value="1"/>
</dbReference>
<evidence type="ECO:0000256" key="3">
    <source>
        <dbReference type="ARBA" id="ARBA00022729"/>
    </source>
</evidence>
<dbReference type="OrthoDB" id="6132511at2759"/>
<reference evidence="6" key="1">
    <citation type="submission" date="2021-03" db="EMBL/GenBank/DDBJ databases">
        <authorList>
            <person name="Bekaert M."/>
        </authorList>
    </citation>
    <scope>NUCLEOTIDE SEQUENCE</scope>
</reference>
<dbReference type="AlphaFoldDB" id="A0A8S3V6S0"/>
<organism evidence="6 7">
    <name type="scientific">Mytilus edulis</name>
    <name type="common">Blue mussel</name>
    <dbReference type="NCBI Taxonomy" id="6550"/>
    <lineage>
        <taxon>Eukaryota</taxon>
        <taxon>Metazoa</taxon>
        <taxon>Spiralia</taxon>
        <taxon>Lophotrochozoa</taxon>
        <taxon>Mollusca</taxon>
        <taxon>Bivalvia</taxon>
        <taxon>Autobranchia</taxon>
        <taxon>Pteriomorphia</taxon>
        <taxon>Mytilida</taxon>
        <taxon>Mytiloidea</taxon>
        <taxon>Mytilidae</taxon>
        <taxon>Mytilinae</taxon>
        <taxon>Mytilus</taxon>
    </lineage>
</organism>
<keyword evidence="2" id="KW-0964">Secreted</keyword>
<name>A0A8S3V6S0_MYTED</name>